<accession>A0A4Y3PJ29</accession>
<dbReference type="SUPFAM" id="SSF53474">
    <property type="entry name" value="alpha/beta-Hydrolases"/>
    <property type="match status" value="1"/>
</dbReference>
<comment type="caution">
    <text evidence="1">The sequence shown here is derived from an EMBL/GenBank/DDBJ whole genome shotgun (WGS) entry which is preliminary data.</text>
</comment>
<evidence type="ECO:0000313" key="2">
    <source>
        <dbReference type="Proteomes" id="UP000316882"/>
    </source>
</evidence>
<proteinExistence type="predicted"/>
<evidence type="ECO:0008006" key="3">
    <source>
        <dbReference type="Google" id="ProtNLM"/>
    </source>
</evidence>
<protein>
    <recommendedName>
        <fullName evidence="3">Peptidase S9 prolyl oligopeptidase catalytic domain-containing protein</fullName>
    </recommendedName>
</protein>
<evidence type="ECO:0000313" key="1">
    <source>
        <dbReference type="EMBL" id="GEB34512.1"/>
    </source>
</evidence>
<dbReference type="InterPro" id="IPR029058">
    <property type="entry name" value="AB_hydrolase_fold"/>
</dbReference>
<keyword evidence="2" id="KW-1185">Reference proteome</keyword>
<dbReference type="Proteomes" id="UP000316882">
    <property type="component" value="Unassembled WGS sequence"/>
</dbReference>
<sequence length="178" mass="20250">MEFLKTSGVNVEDKILMNGFSASGKFVTRFTLMHPEMVQAVAAGGVNAILTLPLESLDGERIRYPVGVSDLANLTGKVFDFPQYARVPHFVFMGSLDINDQVQIKYAPETFDIQDIELIYNLIGEKMMPDRWMKTQIIFSQLGCNRVSFKTYEGVDHRYVSEIIDDLINFFTANTQYE</sequence>
<reference evidence="1 2" key="1">
    <citation type="submission" date="2019-06" db="EMBL/GenBank/DDBJ databases">
        <title>Whole genome shotgun sequence of Brevibacillus parabrevis NBRC 12334.</title>
        <authorList>
            <person name="Hosoyama A."/>
            <person name="Uohara A."/>
            <person name="Ohji S."/>
            <person name="Ichikawa N."/>
        </authorList>
    </citation>
    <scope>NUCLEOTIDE SEQUENCE [LARGE SCALE GENOMIC DNA]</scope>
    <source>
        <strain evidence="1 2">NBRC 12334</strain>
    </source>
</reference>
<name>A0A4Y3PJ29_BREPA</name>
<dbReference type="EMBL" id="BJMH01000024">
    <property type="protein sequence ID" value="GEB34512.1"/>
    <property type="molecule type" value="Genomic_DNA"/>
</dbReference>
<organism evidence="1 2">
    <name type="scientific">Brevibacillus parabrevis</name>
    <dbReference type="NCBI Taxonomy" id="54914"/>
    <lineage>
        <taxon>Bacteria</taxon>
        <taxon>Bacillati</taxon>
        <taxon>Bacillota</taxon>
        <taxon>Bacilli</taxon>
        <taxon>Bacillales</taxon>
        <taxon>Paenibacillaceae</taxon>
        <taxon>Brevibacillus</taxon>
    </lineage>
</organism>
<dbReference type="Gene3D" id="3.40.50.1820">
    <property type="entry name" value="alpha/beta hydrolase"/>
    <property type="match status" value="1"/>
</dbReference>
<dbReference type="AlphaFoldDB" id="A0A4Y3PJ29"/>
<gene>
    <name evidence="1" type="ORF">BPA01_40920</name>
</gene>